<accession>A0A833TB79</accession>
<dbReference type="Proteomes" id="UP000704712">
    <property type="component" value="Unassembled WGS sequence"/>
</dbReference>
<dbReference type="EMBL" id="WSZM01000219">
    <property type="protein sequence ID" value="KAF4037991.1"/>
    <property type="molecule type" value="Genomic_DNA"/>
</dbReference>
<comment type="caution">
    <text evidence="2">The sequence shown here is derived from an EMBL/GenBank/DDBJ whole genome shotgun (WGS) entry which is preliminary data.</text>
</comment>
<proteinExistence type="predicted"/>
<evidence type="ECO:0000313" key="4">
    <source>
        <dbReference type="Proteomes" id="UP000602510"/>
    </source>
</evidence>
<keyword evidence="4" id="KW-1185">Reference proteome</keyword>
<dbReference type="EMBL" id="JAACNO010002617">
    <property type="protein sequence ID" value="KAF4132103.1"/>
    <property type="molecule type" value="Genomic_DNA"/>
</dbReference>
<protein>
    <submittedName>
        <fullName evidence="2">Uncharacterized protein</fullName>
    </submittedName>
</protein>
<reference evidence="2" key="1">
    <citation type="submission" date="2020-04" db="EMBL/GenBank/DDBJ databases">
        <title>Hybrid Assembly of Korean Phytophthora infestans isolates.</title>
        <authorList>
            <person name="Prokchorchik M."/>
            <person name="Lee Y."/>
            <person name="Seo J."/>
            <person name="Cho J.-H."/>
            <person name="Park Y.-E."/>
            <person name="Jang D.-C."/>
            <person name="Im J.-S."/>
            <person name="Choi J.-G."/>
            <person name="Park H.-J."/>
            <person name="Lee G.-B."/>
            <person name="Lee Y.-G."/>
            <person name="Hong S.-Y."/>
            <person name="Cho K."/>
            <person name="Sohn K.H."/>
        </authorList>
    </citation>
    <scope>NUCLEOTIDE SEQUENCE</scope>
    <source>
        <strain evidence="2">KR_1_A1</strain>
        <strain evidence="3">KR_2_A2</strain>
    </source>
</reference>
<name>A0A833TB79_PHYIN</name>
<feature type="region of interest" description="Disordered" evidence="1">
    <location>
        <begin position="59"/>
        <end position="89"/>
    </location>
</feature>
<evidence type="ECO:0000313" key="3">
    <source>
        <dbReference type="EMBL" id="KAF4132103.1"/>
    </source>
</evidence>
<organism evidence="2 4">
    <name type="scientific">Phytophthora infestans</name>
    <name type="common">Potato late blight agent</name>
    <name type="synonym">Botrytis infestans</name>
    <dbReference type="NCBI Taxonomy" id="4787"/>
    <lineage>
        <taxon>Eukaryota</taxon>
        <taxon>Sar</taxon>
        <taxon>Stramenopiles</taxon>
        <taxon>Oomycota</taxon>
        <taxon>Peronosporomycetes</taxon>
        <taxon>Peronosporales</taxon>
        <taxon>Peronosporaceae</taxon>
        <taxon>Phytophthora</taxon>
    </lineage>
</organism>
<evidence type="ECO:0000313" key="2">
    <source>
        <dbReference type="EMBL" id="KAF4037991.1"/>
    </source>
</evidence>
<sequence length="89" mass="9707">MLCSRLLSAVTKSALVPASLLPSIAARPTVAVTGVRSVPSTISWFAAEETPVAMELLNRNARRPKKANHGKRPCSHHRRRQKRLGAKKA</sequence>
<feature type="compositionally biased region" description="Basic residues" evidence="1">
    <location>
        <begin position="60"/>
        <end position="89"/>
    </location>
</feature>
<evidence type="ECO:0000256" key="1">
    <source>
        <dbReference type="SAM" id="MobiDB-lite"/>
    </source>
</evidence>
<gene>
    <name evidence="2" type="ORF">GN244_ATG09763</name>
    <name evidence="3" type="ORF">GN958_ATG18703</name>
</gene>
<dbReference type="AlphaFoldDB" id="A0A833TB79"/>
<dbReference type="Proteomes" id="UP000602510">
    <property type="component" value="Unassembled WGS sequence"/>
</dbReference>